<keyword evidence="4" id="KW-0548">Nucleotidyltransferase</keyword>
<proteinExistence type="inferred from homology"/>
<comment type="caution">
    <text evidence="13">The sequence shown here is derived from an EMBL/GenBank/DDBJ whole genome shotgun (WGS) entry which is preliminary data.</text>
</comment>
<dbReference type="InterPro" id="IPR002421">
    <property type="entry name" value="5-3_exonuclease"/>
</dbReference>
<dbReference type="Proteomes" id="UP000178344">
    <property type="component" value="Unassembled WGS sequence"/>
</dbReference>
<dbReference type="SUPFAM" id="SSF47807">
    <property type="entry name" value="5' to 3' exonuclease, C-terminal subdomain"/>
    <property type="match status" value="1"/>
</dbReference>
<dbReference type="SMART" id="SM00279">
    <property type="entry name" value="HhH2"/>
    <property type="match status" value="1"/>
</dbReference>
<evidence type="ECO:0000256" key="2">
    <source>
        <dbReference type="ARBA" id="ARBA00012417"/>
    </source>
</evidence>
<dbReference type="InterPro" id="IPR029060">
    <property type="entry name" value="PIN-like_dom_sf"/>
</dbReference>
<organism evidence="13 14">
    <name type="scientific">Candidatus Kaiserbacteria bacterium RIFCSPHIGHO2_01_FULL_49_13</name>
    <dbReference type="NCBI Taxonomy" id="1798477"/>
    <lineage>
        <taxon>Bacteria</taxon>
        <taxon>Candidatus Kaiseribacteriota</taxon>
    </lineage>
</organism>
<dbReference type="PRINTS" id="PR00868">
    <property type="entry name" value="DNAPOLI"/>
</dbReference>
<evidence type="ECO:0000259" key="11">
    <source>
        <dbReference type="SMART" id="SM00475"/>
    </source>
</evidence>
<feature type="domain" description="DNA-directed DNA polymerase family A palm" evidence="12">
    <location>
        <begin position="563"/>
        <end position="771"/>
    </location>
</feature>
<dbReference type="SUPFAM" id="SSF56672">
    <property type="entry name" value="DNA/RNA polymerases"/>
    <property type="match status" value="1"/>
</dbReference>
<dbReference type="SMART" id="SM00475">
    <property type="entry name" value="53EXOc"/>
    <property type="match status" value="1"/>
</dbReference>
<dbReference type="Gene3D" id="3.40.50.1010">
    <property type="entry name" value="5'-nuclease"/>
    <property type="match status" value="1"/>
</dbReference>
<evidence type="ECO:0000256" key="9">
    <source>
        <dbReference type="ARBA" id="ARBA00023204"/>
    </source>
</evidence>
<dbReference type="FunFam" id="1.20.1060.10:FF:000001">
    <property type="entry name" value="DNA polymerase I"/>
    <property type="match status" value="1"/>
</dbReference>
<dbReference type="SUPFAM" id="SSF88723">
    <property type="entry name" value="PIN domain-like"/>
    <property type="match status" value="1"/>
</dbReference>
<evidence type="ECO:0000313" key="13">
    <source>
        <dbReference type="EMBL" id="OGG47547.1"/>
    </source>
</evidence>
<dbReference type="InterPro" id="IPR020046">
    <property type="entry name" value="5-3_exonucl_a-hlix_arch_N"/>
</dbReference>
<evidence type="ECO:0000256" key="5">
    <source>
        <dbReference type="ARBA" id="ARBA00022705"/>
    </source>
</evidence>
<evidence type="ECO:0000256" key="4">
    <source>
        <dbReference type="ARBA" id="ARBA00022695"/>
    </source>
</evidence>
<gene>
    <name evidence="13" type="ORF">A2671_00660</name>
</gene>
<dbReference type="InterPro" id="IPR036397">
    <property type="entry name" value="RNaseH_sf"/>
</dbReference>
<dbReference type="Pfam" id="PF01367">
    <property type="entry name" value="5_3_exonuc"/>
    <property type="match status" value="1"/>
</dbReference>
<dbReference type="CDD" id="cd09898">
    <property type="entry name" value="H3TH_53EXO"/>
    <property type="match status" value="1"/>
</dbReference>
<dbReference type="InterPro" id="IPR008918">
    <property type="entry name" value="HhH2"/>
</dbReference>
<keyword evidence="5" id="KW-0235">DNA replication</keyword>
<evidence type="ECO:0000256" key="3">
    <source>
        <dbReference type="ARBA" id="ARBA00022679"/>
    </source>
</evidence>
<evidence type="ECO:0000259" key="12">
    <source>
        <dbReference type="SMART" id="SM00482"/>
    </source>
</evidence>
<keyword evidence="6" id="KW-0227">DNA damage</keyword>
<comment type="catalytic activity">
    <reaction evidence="10">
        <text>DNA(n) + a 2'-deoxyribonucleoside 5'-triphosphate = DNA(n+1) + diphosphate</text>
        <dbReference type="Rhea" id="RHEA:22508"/>
        <dbReference type="Rhea" id="RHEA-COMP:17339"/>
        <dbReference type="Rhea" id="RHEA-COMP:17340"/>
        <dbReference type="ChEBI" id="CHEBI:33019"/>
        <dbReference type="ChEBI" id="CHEBI:61560"/>
        <dbReference type="ChEBI" id="CHEBI:173112"/>
        <dbReference type="EC" id="2.7.7.7"/>
    </reaction>
</comment>
<dbReference type="PANTHER" id="PTHR10133:SF27">
    <property type="entry name" value="DNA POLYMERASE NU"/>
    <property type="match status" value="1"/>
</dbReference>
<dbReference type="CDD" id="cd09859">
    <property type="entry name" value="PIN_53EXO"/>
    <property type="match status" value="1"/>
</dbReference>
<keyword evidence="8" id="KW-0238">DNA-binding</keyword>
<dbReference type="InterPro" id="IPR001098">
    <property type="entry name" value="DNA-dir_DNA_pol_A_palm_dom"/>
</dbReference>
<reference evidence="13 14" key="1">
    <citation type="journal article" date="2016" name="Nat. Commun.">
        <title>Thousands of microbial genomes shed light on interconnected biogeochemical processes in an aquifer system.</title>
        <authorList>
            <person name="Anantharaman K."/>
            <person name="Brown C.T."/>
            <person name="Hug L.A."/>
            <person name="Sharon I."/>
            <person name="Castelle C.J."/>
            <person name="Probst A.J."/>
            <person name="Thomas B.C."/>
            <person name="Singh A."/>
            <person name="Wilkins M.J."/>
            <person name="Karaoz U."/>
            <person name="Brodie E.L."/>
            <person name="Williams K.H."/>
            <person name="Hubbard S.S."/>
            <person name="Banfield J.F."/>
        </authorList>
    </citation>
    <scope>NUCLEOTIDE SEQUENCE [LARGE SCALE GENOMIC DNA]</scope>
</reference>
<keyword evidence="7" id="KW-0239">DNA-directed DNA polymerase</keyword>
<dbReference type="Gene3D" id="1.20.1060.10">
    <property type="entry name" value="Taq DNA Polymerase, Chain T, domain 4"/>
    <property type="match status" value="1"/>
</dbReference>
<evidence type="ECO:0000256" key="7">
    <source>
        <dbReference type="ARBA" id="ARBA00022932"/>
    </source>
</evidence>
<dbReference type="Gene3D" id="3.30.420.10">
    <property type="entry name" value="Ribonuclease H-like superfamily/Ribonuclease H"/>
    <property type="match status" value="1"/>
</dbReference>
<dbReference type="AlphaFoldDB" id="A0A1F6CF07"/>
<dbReference type="GO" id="GO:0006302">
    <property type="term" value="P:double-strand break repair"/>
    <property type="evidence" value="ECO:0007669"/>
    <property type="project" value="TreeGrafter"/>
</dbReference>
<evidence type="ECO:0000313" key="14">
    <source>
        <dbReference type="Proteomes" id="UP000178344"/>
    </source>
</evidence>
<dbReference type="CDD" id="cd08637">
    <property type="entry name" value="DNA_pol_A_pol_I_C"/>
    <property type="match status" value="1"/>
</dbReference>
<dbReference type="GO" id="GO:0008409">
    <property type="term" value="F:5'-3' exonuclease activity"/>
    <property type="evidence" value="ECO:0007669"/>
    <property type="project" value="InterPro"/>
</dbReference>
<dbReference type="InterPro" id="IPR019760">
    <property type="entry name" value="DNA-dir_DNA_pol_A_CS"/>
</dbReference>
<dbReference type="InterPro" id="IPR036279">
    <property type="entry name" value="5-3_exonuclease_C_sf"/>
</dbReference>
<comment type="similarity">
    <text evidence="1">Belongs to the DNA polymerase type-A family.</text>
</comment>
<dbReference type="GO" id="GO:0003677">
    <property type="term" value="F:DNA binding"/>
    <property type="evidence" value="ECO:0007669"/>
    <property type="project" value="UniProtKB-KW"/>
</dbReference>
<keyword evidence="9" id="KW-0234">DNA repair</keyword>
<evidence type="ECO:0000256" key="6">
    <source>
        <dbReference type="ARBA" id="ARBA00022763"/>
    </source>
</evidence>
<accession>A0A1F6CF07</accession>
<dbReference type="Gene3D" id="1.10.150.20">
    <property type="entry name" value="5' to 3' exonuclease, C-terminal subdomain"/>
    <property type="match status" value="2"/>
</dbReference>
<dbReference type="PANTHER" id="PTHR10133">
    <property type="entry name" value="DNA POLYMERASE I"/>
    <property type="match status" value="1"/>
</dbReference>
<evidence type="ECO:0000256" key="8">
    <source>
        <dbReference type="ARBA" id="ARBA00023125"/>
    </source>
</evidence>
<name>A0A1F6CF07_9BACT</name>
<dbReference type="InterPro" id="IPR020045">
    <property type="entry name" value="DNA_polI_H3TH"/>
</dbReference>
<feature type="domain" description="5'-3' exonuclease" evidence="11">
    <location>
        <begin position="15"/>
        <end position="299"/>
    </location>
</feature>
<dbReference type="PROSITE" id="PS00447">
    <property type="entry name" value="DNA_POLYMERASE_A"/>
    <property type="match status" value="1"/>
</dbReference>
<evidence type="ECO:0000256" key="1">
    <source>
        <dbReference type="ARBA" id="ARBA00007705"/>
    </source>
</evidence>
<dbReference type="EMBL" id="MFKQ01000007">
    <property type="protein sequence ID" value="OGG47547.1"/>
    <property type="molecule type" value="Genomic_DNA"/>
</dbReference>
<dbReference type="SMART" id="SM00482">
    <property type="entry name" value="POLAc"/>
    <property type="match status" value="1"/>
</dbReference>
<evidence type="ECO:0000256" key="10">
    <source>
        <dbReference type="ARBA" id="ARBA00049244"/>
    </source>
</evidence>
<dbReference type="EC" id="2.7.7.7" evidence="2"/>
<dbReference type="InterPro" id="IPR002298">
    <property type="entry name" value="DNA_polymerase_A"/>
</dbReference>
<protein>
    <recommendedName>
        <fullName evidence="2">DNA-directed DNA polymerase</fullName>
        <ecNumber evidence="2">2.7.7.7</ecNumber>
    </recommendedName>
</protein>
<dbReference type="FunFam" id="1.10.150.20:FF:000003">
    <property type="entry name" value="DNA polymerase I"/>
    <property type="match status" value="1"/>
</dbReference>
<dbReference type="Gene3D" id="3.30.70.370">
    <property type="match status" value="1"/>
</dbReference>
<keyword evidence="3" id="KW-0808">Transferase</keyword>
<dbReference type="Pfam" id="PF02739">
    <property type="entry name" value="5_3_exonuc_N"/>
    <property type="match status" value="1"/>
</dbReference>
<dbReference type="GO" id="GO:0006261">
    <property type="term" value="P:DNA-templated DNA replication"/>
    <property type="evidence" value="ECO:0007669"/>
    <property type="project" value="InterPro"/>
</dbReference>
<dbReference type="Pfam" id="PF00476">
    <property type="entry name" value="DNA_pol_A"/>
    <property type="match status" value="1"/>
</dbReference>
<dbReference type="FunFam" id="1.10.150.20:FF:000002">
    <property type="entry name" value="DNA polymerase I"/>
    <property type="match status" value="1"/>
</dbReference>
<dbReference type="InterPro" id="IPR043502">
    <property type="entry name" value="DNA/RNA_pol_sf"/>
</dbReference>
<dbReference type="GO" id="GO:0003887">
    <property type="term" value="F:DNA-directed DNA polymerase activity"/>
    <property type="evidence" value="ECO:0007669"/>
    <property type="project" value="UniProtKB-KW"/>
</dbReference>
<sequence>MKKTTSPQKKVSARKRLVLLDAHAIIHRAYHALPEFTSPKGEPTGALYGLSSMLLKIIADLKPDYLVACYDLPGPTYRHEAYEGYKAQRKQIEEDLSLQMERSRDVFKAFGVPIYECPGFEADDILGTIVEKLTSTKLGTGTSTKLGTGKKESVDIIIASGDMDTLQLVQGKRVQVYTLKKGINDTILYNEETVRARFSFAPTSLPDYKGLRGDPSDNIIGIKGIGEKTATILISTFGTIEEMYKTLKKDKERFASLGVTPRVLTLLEEGEEEATFSKMLAQIRRDAPIIFTLPEKRWREGLEVGDVLSLFTELGFRSLSERVKVLFGAPKQATAEGEGPASGAEVDPRELKEASIALWLLHSDTTNPSLDDILTFTKKRTLGEAMKVLRAALKKEKLEEVFEEVERPLIPVIEKMETRGIKIDRDFLAGLSKTYHKELAVLEKKIWKQAGQEFNVNSPRQLGEVLFEKMGLAVKNHKMTGGGLKSTRESELEKMRDSHPIIGDILNYRELQKLLSTYIDNIPHMVDDEGRLHAHFEQTGTTTGRMSSSNPNLQNIPIRTDLGRAIRNAFVSDEGYTLVTFDYSQIELRLAAVLSKDEKLTKIFKSGGDVHTAVAAEVFDVSLDKVDREMRRRAKIINFGILYGMGVNALRANLGTTRAEAQTFYNKYFSDFKGLAEYLENVKAAAYRNGYTTTLFGRRRFFEGIRSSIPYVKAGAERMAINAPIQGTEADIIKLAMIHIDEYLRKEGRADDAHLLLQVHDELVYEMKTDKLKEIAWQIKNKMEEVLPLQKTNGIPITAECRIGKNWGEIKPLILT</sequence>